<dbReference type="AlphaFoldDB" id="A0A439DB61"/>
<dbReference type="Pfam" id="PF20516">
    <property type="entry name" value="PDDEXK_12"/>
    <property type="match status" value="1"/>
</dbReference>
<evidence type="ECO:0000313" key="4">
    <source>
        <dbReference type="Proteomes" id="UP000286045"/>
    </source>
</evidence>
<feature type="compositionally biased region" description="Polar residues" evidence="1">
    <location>
        <begin position="115"/>
        <end position="124"/>
    </location>
</feature>
<protein>
    <recommendedName>
        <fullName evidence="2">PD-(D/E)XK nuclease-like domain-containing protein</fullName>
    </recommendedName>
</protein>
<evidence type="ECO:0000259" key="2">
    <source>
        <dbReference type="Pfam" id="PF20516"/>
    </source>
</evidence>
<feature type="region of interest" description="Disordered" evidence="1">
    <location>
        <begin position="21"/>
        <end position="88"/>
    </location>
</feature>
<dbReference type="InterPro" id="IPR046797">
    <property type="entry name" value="PDDEXK_12"/>
</dbReference>
<dbReference type="Proteomes" id="UP000286045">
    <property type="component" value="Unassembled WGS sequence"/>
</dbReference>
<sequence length="461" mass="51354">MLDNAVIWEWVDSLETVVDLPTVRSPSPLPRPRPTKRARRGYDDANANDHFYDPAFLRTPPGTSSGRTARGQTERSRKRDGNALDNEVGVVGAGATDFSEYPILSVPSKQRRRTPSPTKPSIKTSADLELLEKPVLRQEPPENPSDVLPADIKSLYYAIEDATHQEGIIPKEVREQVSSLLGEHATRPRFFRATDSVGGTSAAEATLSRLRNIIETAKASVELGRHETSWNHLVHTPMLDLVFGPGSHVTVEPAMTATIAKNSIPRLRRSEDSETPQQPSSDRKKVDYVIAANLSDTTLQSLVHTMVLDMGVSGQGTHFNQTEYLPLRFKPIAVTIETKVTSSARDPLLQLGIWIAAWHERMSHFRAFRSQAVRVSAEKRMQLFRTTLVSVPLIMVTSFEWEVYFACDNQSHITLYGPISLGSTRSLLSAYALVASLEAIGHWVRTTFCDSIKSWLLFDET</sequence>
<feature type="domain" description="PD-(D/E)XK nuclease-like" evidence="2">
    <location>
        <begin position="183"/>
        <end position="448"/>
    </location>
</feature>
<gene>
    <name evidence="3" type="ORF">EKO27_g3510</name>
</gene>
<name>A0A439DB61_9PEZI</name>
<proteinExistence type="predicted"/>
<organism evidence="3 4">
    <name type="scientific">Xylaria grammica</name>
    <dbReference type="NCBI Taxonomy" id="363999"/>
    <lineage>
        <taxon>Eukaryota</taxon>
        <taxon>Fungi</taxon>
        <taxon>Dikarya</taxon>
        <taxon>Ascomycota</taxon>
        <taxon>Pezizomycotina</taxon>
        <taxon>Sordariomycetes</taxon>
        <taxon>Xylariomycetidae</taxon>
        <taxon>Xylariales</taxon>
        <taxon>Xylariaceae</taxon>
        <taxon>Xylaria</taxon>
    </lineage>
</organism>
<dbReference type="STRING" id="363999.A0A439DB61"/>
<keyword evidence="4" id="KW-1185">Reference proteome</keyword>
<comment type="caution">
    <text evidence="3">The sequence shown here is derived from an EMBL/GenBank/DDBJ whole genome shotgun (WGS) entry which is preliminary data.</text>
</comment>
<feature type="region of interest" description="Disordered" evidence="1">
    <location>
        <begin position="261"/>
        <end position="284"/>
    </location>
</feature>
<evidence type="ECO:0000256" key="1">
    <source>
        <dbReference type="SAM" id="MobiDB-lite"/>
    </source>
</evidence>
<evidence type="ECO:0000313" key="3">
    <source>
        <dbReference type="EMBL" id="RWA11598.1"/>
    </source>
</evidence>
<feature type="compositionally biased region" description="Polar residues" evidence="1">
    <location>
        <begin position="61"/>
        <end position="71"/>
    </location>
</feature>
<feature type="region of interest" description="Disordered" evidence="1">
    <location>
        <begin position="102"/>
        <end position="127"/>
    </location>
</feature>
<feature type="compositionally biased region" description="Basic and acidic residues" evidence="1">
    <location>
        <begin position="72"/>
        <end position="82"/>
    </location>
</feature>
<reference evidence="3 4" key="1">
    <citation type="submission" date="2018-12" db="EMBL/GenBank/DDBJ databases">
        <title>Draft genome sequence of Xylaria grammica IHI A82.</title>
        <authorList>
            <person name="Buettner E."/>
            <person name="Kellner H."/>
        </authorList>
    </citation>
    <scope>NUCLEOTIDE SEQUENCE [LARGE SCALE GENOMIC DNA]</scope>
    <source>
        <strain evidence="3 4">IHI A82</strain>
    </source>
</reference>
<dbReference type="EMBL" id="RYZI01000075">
    <property type="protein sequence ID" value="RWA11598.1"/>
    <property type="molecule type" value="Genomic_DNA"/>
</dbReference>
<accession>A0A439DB61</accession>